<reference evidence="1" key="1">
    <citation type="submission" date="2019-12" db="EMBL/GenBank/DDBJ databases">
        <title>An insight into the sialome of adult female Ixodes ricinus ticks feeding for 6 days.</title>
        <authorList>
            <person name="Perner J."/>
            <person name="Ribeiro J.M.C."/>
        </authorList>
    </citation>
    <scope>NUCLEOTIDE SEQUENCE</scope>
    <source>
        <strain evidence="1">Semi-engorged</strain>
        <tissue evidence="1">Salivary glands</tissue>
    </source>
</reference>
<accession>A0A6B0UP60</accession>
<organism evidence="1">
    <name type="scientific">Ixodes ricinus</name>
    <name type="common">Common tick</name>
    <name type="synonym">Acarus ricinus</name>
    <dbReference type="NCBI Taxonomy" id="34613"/>
    <lineage>
        <taxon>Eukaryota</taxon>
        <taxon>Metazoa</taxon>
        <taxon>Ecdysozoa</taxon>
        <taxon>Arthropoda</taxon>
        <taxon>Chelicerata</taxon>
        <taxon>Arachnida</taxon>
        <taxon>Acari</taxon>
        <taxon>Parasitiformes</taxon>
        <taxon>Ixodida</taxon>
        <taxon>Ixodoidea</taxon>
        <taxon>Ixodidae</taxon>
        <taxon>Ixodinae</taxon>
        <taxon>Ixodes</taxon>
    </lineage>
</organism>
<proteinExistence type="predicted"/>
<evidence type="ECO:0000313" key="1">
    <source>
        <dbReference type="EMBL" id="MXU91178.1"/>
    </source>
</evidence>
<protein>
    <submittedName>
        <fullName evidence="1">Uncharacterized protein</fullName>
    </submittedName>
</protein>
<sequence length="120" mass="13562">MTHREQSPQVTCVTPLHLWSAHFCRGNRYPPLNASSSIRRETQFQRETDTGLDTAEVVVYTTHALVARNKTTAINRISHDKAVFPPVCCQIKVRSLPKQGKAIHNPTKSVQCNIVNVHYL</sequence>
<dbReference type="AlphaFoldDB" id="A0A6B0UP60"/>
<name>A0A6B0UP60_IXORI</name>
<dbReference type="EMBL" id="GIFC01009095">
    <property type="protein sequence ID" value="MXU91178.1"/>
    <property type="molecule type" value="Transcribed_RNA"/>
</dbReference>